<evidence type="ECO:0000313" key="8">
    <source>
        <dbReference type="EMBL" id="QTD48050.1"/>
    </source>
</evidence>
<dbReference type="FunFam" id="1.10.150.170:FF:000003">
    <property type="entry name" value="Ribosomal RNA small subunit methyltransferase H"/>
    <property type="match status" value="1"/>
</dbReference>
<dbReference type="GO" id="GO:0070475">
    <property type="term" value="P:rRNA base methylation"/>
    <property type="evidence" value="ECO:0007669"/>
    <property type="project" value="UniProtKB-UniRule"/>
</dbReference>
<sequence>MEQHIPVLMEEVLEGLAVRPDGTYWDGTFGGGGHSGRVLAQLGPDGRLHGSDRDDVAEARAGAFASDSRFSFHRGAIEDVIDLIPNGLAGFLWDLGTSMMQLKEADRGFSFKEDGPLDMRMDRRQETTAADLVNNLPEGELADLIYMYGEERLSRRIARQIVAARQEHPIETTGALAELCRRAYPKRYHRIDPATRTFQALRIAINNELDMLRHQLPRAAAKLAEGGRAVIISFHSLEDRIVKHTFRELSETGEFAVLTKKPRVAAEEESRLNPASRSAKLRVLERCIPGSEPRSKGRRRREAYRKKGAQP</sequence>
<comment type="function">
    <text evidence="6">Specifically methylates the N4 position of cytidine in position 1402 (C1402) of 16S rRNA.</text>
</comment>
<dbReference type="PANTHER" id="PTHR11265">
    <property type="entry name" value="S-ADENOSYL-METHYLTRANSFERASE MRAW"/>
    <property type="match status" value="1"/>
</dbReference>
<gene>
    <name evidence="6 8" type="primary">rsmH</name>
    <name evidence="8" type="ORF">J3U87_20900</name>
</gene>
<dbReference type="GO" id="GO:0071424">
    <property type="term" value="F:rRNA (cytosine-N4-)-methyltransferase activity"/>
    <property type="evidence" value="ECO:0007669"/>
    <property type="project" value="UniProtKB-UniRule"/>
</dbReference>
<dbReference type="PIRSF" id="PIRSF004486">
    <property type="entry name" value="MraW"/>
    <property type="match status" value="1"/>
</dbReference>
<dbReference type="InterPro" id="IPR023397">
    <property type="entry name" value="SAM-dep_MeTrfase_MraW_recog"/>
</dbReference>
<evidence type="ECO:0000256" key="5">
    <source>
        <dbReference type="ARBA" id="ARBA00022691"/>
    </source>
</evidence>
<proteinExistence type="inferred from homology"/>
<dbReference type="Gene3D" id="1.10.150.170">
    <property type="entry name" value="Putative methyltransferase TM0872, insert domain"/>
    <property type="match status" value="1"/>
</dbReference>
<protein>
    <recommendedName>
        <fullName evidence="6">Ribosomal RNA small subunit methyltransferase H</fullName>
        <ecNumber evidence="6">2.1.1.199</ecNumber>
    </recommendedName>
    <alternativeName>
        <fullName evidence="6">16S rRNA m(4)C1402 methyltransferase</fullName>
    </alternativeName>
    <alternativeName>
        <fullName evidence="6">rRNA (cytosine-N(4)-)-methyltransferase RsmH</fullName>
    </alternativeName>
</protein>
<comment type="catalytic activity">
    <reaction evidence="6">
        <text>cytidine(1402) in 16S rRNA + S-adenosyl-L-methionine = N(4)-methylcytidine(1402) in 16S rRNA + S-adenosyl-L-homocysteine + H(+)</text>
        <dbReference type="Rhea" id="RHEA:42928"/>
        <dbReference type="Rhea" id="RHEA-COMP:10286"/>
        <dbReference type="Rhea" id="RHEA-COMP:10287"/>
        <dbReference type="ChEBI" id="CHEBI:15378"/>
        <dbReference type="ChEBI" id="CHEBI:57856"/>
        <dbReference type="ChEBI" id="CHEBI:59789"/>
        <dbReference type="ChEBI" id="CHEBI:74506"/>
        <dbReference type="ChEBI" id="CHEBI:82748"/>
        <dbReference type="EC" id="2.1.1.199"/>
    </reaction>
</comment>
<dbReference type="PANTHER" id="PTHR11265:SF0">
    <property type="entry name" value="12S RRNA N4-METHYLCYTIDINE METHYLTRANSFERASE"/>
    <property type="match status" value="1"/>
</dbReference>
<keyword evidence="5 6" id="KW-0949">S-adenosyl-L-methionine</keyword>
<dbReference type="GO" id="GO:0005737">
    <property type="term" value="C:cytoplasm"/>
    <property type="evidence" value="ECO:0007669"/>
    <property type="project" value="UniProtKB-SubCell"/>
</dbReference>
<dbReference type="RefSeq" id="WP_237377712.1">
    <property type="nucleotide sequence ID" value="NZ_CP071793.1"/>
</dbReference>
<dbReference type="NCBIfam" id="TIGR00006">
    <property type="entry name" value="16S rRNA (cytosine(1402)-N(4))-methyltransferase RsmH"/>
    <property type="match status" value="1"/>
</dbReference>
<dbReference type="EC" id="2.1.1.199" evidence="6"/>
<evidence type="ECO:0000256" key="4">
    <source>
        <dbReference type="ARBA" id="ARBA00022679"/>
    </source>
</evidence>
<feature type="binding site" evidence="6">
    <location>
        <position position="52"/>
    </location>
    <ligand>
        <name>S-adenosyl-L-methionine</name>
        <dbReference type="ChEBI" id="CHEBI:59789"/>
    </ligand>
</feature>
<evidence type="ECO:0000256" key="7">
    <source>
        <dbReference type="SAM" id="MobiDB-lite"/>
    </source>
</evidence>
<keyword evidence="3 6" id="KW-0489">Methyltransferase</keyword>
<reference evidence="8" key="1">
    <citation type="submission" date="2021-03" db="EMBL/GenBank/DDBJ databases">
        <title>Acanthopleuribacteraceae sp. M133.</title>
        <authorList>
            <person name="Wang G."/>
        </authorList>
    </citation>
    <scope>NUCLEOTIDE SEQUENCE</scope>
    <source>
        <strain evidence="8">M133</strain>
    </source>
</reference>
<evidence type="ECO:0000256" key="3">
    <source>
        <dbReference type="ARBA" id="ARBA00022603"/>
    </source>
</evidence>
<feature type="binding site" evidence="6">
    <location>
        <position position="94"/>
    </location>
    <ligand>
        <name>S-adenosyl-L-methionine</name>
        <dbReference type="ChEBI" id="CHEBI:59789"/>
    </ligand>
</feature>
<dbReference type="Proteomes" id="UP000663929">
    <property type="component" value="Chromosome"/>
</dbReference>
<dbReference type="Pfam" id="PF01795">
    <property type="entry name" value="Methyltransf_5"/>
    <property type="match status" value="1"/>
</dbReference>
<keyword evidence="6" id="KW-0963">Cytoplasm</keyword>
<evidence type="ECO:0000313" key="9">
    <source>
        <dbReference type="Proteomes" id="UP000663929"/>
    </source>
</evidence>
<keyword evidence="2 6" id="KW-0698">rRNA processing</keyword>
<feature type="binding site" evidence="6">
    <location>
        <begin position="32"/>
        <end position="34"/>
    </location>
    <ligand>
        <name>S-adenosyl-L-methionine</name>
        <dbReference type="ChEBI" id="CHEBI:59789"/>
    </ligand>
</feature>
<keyword evidence="4 6" id="KW-0808">Transferase</keyword>
<feature type="binding site" evidence="6">
    <location>
        <position position="101"/>
    </location>
    <ligand>
        <name>S-adenosyl-L-methionine</name>
        <dbReference type="ChEBI" id="CHEBI:59789"/>
    </ligand>
</feature>
<evidence type="ECO:0000256" key="1">
    <source>
        <dbReference type="ARBA" id="ARBA00010396"/>
    </source>
</evidence>
<comment type="subcellular location">
    <subcellularLocation>
        <location evidence="6">Cytoplasm</location>
    </subcellularLocation>
</comment>
<dbReference type="HAMAP" id="MF_01007">
    <property type="entry name" value="16SrRNA_methyltr_H"/>
    <property type="match status" value="1"/>
</dbReference>
<dbReference type="KEGG" id="scor:J3U87_20900"/>
<dbReference type="InterPro" id="IPR029063">
    <property type="entry name" value="SAM-dependent_MTases_sf"/>
</dbReference>
<keyword evidence="9" id="KW-1185">Reference proteome</keyword>
<feature type="binding site" evidence="6">
    <location>
        <position position="77"/>
    </location>
    <ligand>
        <name>S-adenosyl-L-methionine</name>
        <dbReference type="ChEBI" id="CHEBI:59789"/>
    </ligand>
</feature>
<dbReference type="AlphaFoldDB" id="A0A8A4TET1"/>
<comment type="similarity">
    <text evidence="1 6">Belongs to the methyltransferase superfamily. RsmH family.</text>
</comment>
<evidence type="ECO:0000256" key="6">
    <source>
        <dbReference type="HAMAP-Rule" id="MF_01007"/>
    </source>
</evidence>
<dbReference type="InterPro" id="IPR002903">
    <property type="entry name" value="RsmH"/>
</dbReference>
<feature type="region of interest" description="Disordered" evidence="7">
    <location>
        <begin position="284"/>
        <end position="311"/>
    </location>
</feature>
<dbReference type="SUPFAM" id="SSF81799">
    <property type="entry name" value="Putative methyltransferase TM0872, insert domain"/>
    <property type="match status" value="1"/>
</dbReference>
<dbReference type="Gene3D" id="3.40.50.150">
    <property type="entry name" value="Vaccinia Virus protein VP39"/>
    <property type="match status" value="1"/>
</dbReference>
<feature type="compositionally biased region" description="Basic residues" evidence="7">
    <location>
        <begin position="296"/>
        <end position="311"/>
    </location>
</feature>
<dbReference type="EMBL" id="CP071793">
    <property type="protein sequence ID" value="QTD48050.1"/>
    <property type="molecule type" value="Genomic_DNA"/>
</dbReference>
<evidence type="ECO:0000256" key="2">
    <source>
        <dbReference type="ARBA" id="ARBA00022552"/>
    </source>
</evidence>
<accession>A0A8A4TET1</accession>
<organism evidence="8 9">
    <name type="scientific">Sulfidibacter corallicola</name>
    <dbReference type="NCBI Taxonomy" id="2818388"/>
    <lineage>
        <taxon>Bacteria</taxon>
        <taxon>Pseudomonadati</taxon>
        <taxon>Acidobacteriota</taxon>
        <taxon>Holophagae</taxon>
        <taxon>Acanthopleuribacterales</taxon>
        <taxon>Acanthopleuribacteraceae</taxon>
        <taxon>Sulfidibacter</taxon>
    </lineage>
</organism>
<name>A0A8A4TET1_SULCO</name>
<dbReference type="SUPFAM" id="SSF53335">
    <property type="entry name" value="S-adenosyl-L-methionine-dependent methyltransferases"/>
    <property type="match status" value="1"/>
</dbReference>